<evidence type="ECO:0000259" key="1">
    <source>
        <dbReference type="PROSITE" id="PS51186"/>
    </source>
</evidence>
<dbReference type="SUPFAM" id="SSF55729">
    <property type="entry name" value="Acyl-CoA N-acyltransferases (Nat)"/>
    <property type="match status" value="1"/>
</dbReference>
<accession>A0ABP9GSJ0</accession>
<dbReference type="Gene3D" id="3.40.630.30">
    <property type="match status" value="1"/>
</dbReference>
<keyword evidence="3" id="KW-1185">Reference proteome</keyword>
<dbReference type="Pfam" id="PF00583">
    <property type="entry name" value="Acetyltransf_1"/>
    <property type="match status" value="1"/>
</dbReference>
<reference evidence="3" key="1">
    <citation type="journal article" date="2019" name="Int. J. Syst. Evol. Microbiol.">
        <title>The Global Catalogue of Microorganisms (GCM) 10K type strain sequencing project: providing services to taxonomists for standard genome sequencing and annotation.</title>
        <authorList>
            <consortium name="The Broad Institute Genomics Platform"/>
            <consortium name="The Broad Institute Genome Sequencing Center for Infectious Disease"/>
            <person name="Wu L."/>
            <person name="Ma J."/>
        </authorList>
    </citation>
    <scope>NUCLEOTIDE SEQUENCE [LARGE SCALE GENOMIC DNA]</scope>
    <source>
        <strain evidence="3">JCM 17986</strain>
    </source>
</reference>
<comment type="caution">
    <text evidence="2">The sequence shown here is derived from an EMBL/GenBank/DDBJ whole genome shotgun (WGS) entry which is preliminary data.</text>
</comment>
<dbReference type="CDD" id="cd04301">
    <property type="entry name" value="NAT_SF"/>
    <property type="match status" value="1"/>
</dbReference>
<dbReference type="PROSITE" id="PS51186">
    <property type="entry name" value="GNAT"/>
    <property type="match status" value="1"/>
</dbReference>
<dbReference type="RefSeq" id="WP_345674100.1">
    <property type="nucleotide sequence ID" value="NZ_BAABHS010000003.1"/>
</dbReference>
<protein>
    <submittedName>
        <fullName evidence="2">GNAT family N-acetyltransferase</fullName>
    </submittedName>
</protein>
<evidence type="ECO:0000313" key="3">
    <source>
        <dbReference type="Proteomes" id="UP001500466"/>
    </source>
</evidence>
<dbReference type="Proteomes" id="UP001500466">
    <property type="component" value="Unassembled WGS sequence"/>
</dbReference>
<sequence length="150" mass="16546">MRITVGKDGAFEVDDDPARIDRDAVWAFLSTDAYWGTWRERAHLERQLNASWRVVGAYRTSDGALVGFARAVSDGVSFAYLADVFVLPETRGHGLGQALVQAMVEDGEGRAFRWMLHTADAHGLYAKYGFAAPDPMYMERPGHTPRPAGG</sequence>
<name>A0ABP9GSJ0_9ACTN</name>
<dbReference type="InterPro" id="IPR000182">
    <property type="entry name" value="GNAT_dom"/>
</dbReference>
<proteinExistence type="predicted"/>
<evidence type="ECO:0000313" key="2">
    <source>
        <dbReference type="EMBL" id="GAA4951697.1"/>
    </source>
</evidence>
<dbReference type="PANTHER" id="PTHR43233:SF1">
    <property type="entry name" value="FAMILY N-ACETYLTRANSFERASE, PUTATIVE (AFU_ORTHOLOGUE AFUA_6G03350)-RELATED"/>
    <property type="match status" value="1"/>
</dbReference>
<dbReference type="PANTHER" id="PTHR43233">
    <property type="entry name" value="FAMILY N-ACETYLTRANSFERASE, PUTATIVE (AFU_ORTHOLOGUE AFUA_6G03350)-RELATED"/>
    <property type="match status" value="1"/>
</dbReference>
<dbReference type="InterPro" id="IPR016181">
    <property type="entry name" value="Acyl_CoA_acyltransferase"/>
</dbReference>
<gene>
    <name evidence="2" type="ORF">GCM10023205_10800</name>
</gene>
<organism evidence="2 3">
    <name type="scientific">Yinghuangia aomiensis</name>
    <dbReference type="NCBI Taxonomy" id="676205"/>
    <lineage>
        <taxon>Bacteria</taxon>
        <taxon>Bacillati</taxon>
        <taxon>Actinomycetota</taxon>
        <taxon>Actinomycetes</taxon>
        <taxon>Kitasatosporales</taxon>
        <taxon>Streptomycetaceae</taxon>
        <taxon>Yinghuangia</taxon>
    </lineage>
</organism>
<feature type="domain" description="N-acetyltransferase" evidence="1">
    <location>
        <begin position="11"/>
        <end position="150"/>
    </location>
</feature>
<dbReference type="InterPro" id="IPR053144">
    <property type="entry name" value="Acetyltransferase_Butenolide"/>
</dbReference>
<dbReference type="EMBL" id="BAABHS010000003">
    <property type="protein sequence ID" value="GAA4951697.1"/>
    <property type="molecule type" value="Genomic_DNA"/>
</dbReference>